<dbReference type="Gene3D" id="3.30.830.10">
    <property type="entry name" value="Metalloenzyme, LuxS/M16 peptidase-like"/>
    <property type="match status" value="4"/>
</dbReference>
<evidence type="ECO:0000313" key="5">
    <source>
        <dbReference type="Proteomes" id="UP000622638"/>
    </source>
</evidence>
<gene>
    <name evidence="4" type="ORF">GCM10011572_17960</name>
</gene>
<keyword evidence="5" id="KW-1185">Reference proteome</keyword>
<dbReference type="InterPro" id="IPR007863">
    <property type="entry name" value="Peptidase_M16_C"/>
</dbReference>
<reference evidence="5" key="1">
    <citation type="journal article" date="2019" name="Int. J. Syst. Evol. Microbiol.">
        <title>The Global Catalogue of Microorganisms (GCM) 10K type strain sequencing project: providing services to taxonomists for standard genome sequencing and annotation.</title>
        <authorList>
            <consortium name="The Broad Institute Genomics Platform"/>
            <consortium name="The Broad Institute Genome Sequencing Center for Infectious Disease"/>
            <person name="Wu L."/>
            <person name="Ma J."/>
        </authorList>
    </citation>
    <scope>NUCLEOTIDE SEQUENCE [LARGE SCALE GENOMIC DNA]</scope>
    <source>
        <strain evidence="5">CGMCC 1.15931</strain>
    </source>
</reference>
<feature type="domain" description="Peptidase M16 C-terminal" evidence="3">
    <location>
        <begin position="225"/>
        <end position="401"/>
    </location>
</feature>
<dbReference type="InterPro" id="IPR011249">
    <property type="entry name" value="Metalloenz_LuxS/M16"/>
</dbReference>
<organism evidence="4 5">
    <name type="scientific">Pseudoduganella buxea</name>
    <dbReference type="NCBI Taxonomy" id="1949069"/>
    <lineage>
        <taxon>Bacteria</taxon>
        <taxon>Pseudomonadati</taxon>
        <taxon>Pseudomonadota</taxon>
        <taxon>Betaproteobacteria</taxon>
        <taxon>Burkholderiales</taxon>
        <taxon>Oxalobacteraceae</taxon>
        <taxon>Telluria group</taxon>
        <taxon>Pseudoduganella</taxon>
    </lineage>
</organism>
<protein>
    <submittedName>
        <fullName evidence="4">Peptidase M16</fullName>
    </submittedName>
</protein>
<dbReference type="InterPro" id="IPR011765">
    <property type="entry name" value="Pept_M16_N"/>
</dbReference>
<evidence type="ECO:0000259" key="2">
    <source>
        <dbReference type="Pfam" id="PF00675"/>
    </source>
</evidence>
<dbReference type="Pfam" id="PF00675">
    <property type="entry name" value="Peptidase_M16"/>
    <property type="match status" value="1"/>
</dbReference>
<proteinExistence type="inferred from homology"/>
<accession>A0ABQ1KGV9</accession>
<comment type="similarity">
    <text evidence="1">Belongs to the peptidase M16 family.</text>
</comment>
<dbReference type="PANTHER" id="PTHR11851">
    <property type="entry name" value="METALLOPROTEASE"/>
    <property type="match status" value="1"/>
</dbReference>
<dbReference type="PANTHER" id="PTHR11851:SF49">
    <property type="entry name" value="MITOCHONDRIAL-PROCESSING PEPTIDASE SUBUNIT ALPHA"/>
    <property type="match status" value="1"/>
</dbReference>
<name>A0ABQ1KGV9_9BURK</name>
<dbReference type="EMBL" id="BMKG01000006">
    <property type="protein sequence ID" value="GGB96410.1"/>
    <property type="molecule type" value="Genomic_DNA"/>
</dbReference>
<dbReference type="Proteomes" id="UP000622638">
    <property type="component" value="Unassembled WGS sequence"/>
</dbReference>
<dbReference type="InterPro" id="IPR050361">
    <property type="entry name" value="MPP/UQCRC_Complex"/>
</dbReference>
<dbReference type="SUPFAM" id="SSF63411">
    <property type="entry name" value="LuxS/MPP-like metallohydrolase"/>
    <property type="match status" value="4"/>
</dbReference>
<evidence type="ECO:0000256" key="1">
    <source>
        <dbReference type="ARBA" id="ARBA00007261"/>
    </source>
</evidence>
<feature type="domain" description="Peptidase M16 N-terminal" evidence="2">
    <location>
        <begin position="72"/>
        <end position="214"/>
    </location>
</feature>
<comment type="caution">
    <text evidence="4">The sequence shown here is derived from an EMBL/GenBank/DDBJ whole genome shotgun (WGS) entry which is preliminary data.</text>
</comment>
<evidence type="ECO:0000259" key="3">
    <source>
        <dbReference type="Pfam" id="PF05193"/>
    </source>
</evidence>
<sequence length="928" mass="102492">MRRERACDLPTSNFYRETMQIQALKRTVLSTAIAAALLLGTHAQALTLPKGVTVGPSAEGITEYRLANGMKVLLFPDASKPTTTVNMTYLVGSRHENYGESGMAHLLEHLLFKGAPGYTDITKQFAARGMRFNGTTSSHRTNYFESFKADDGNLKWSLDMEAARMTKSFVSRKDLDSEMTVVRNEFEMGESDPGGLLFKQLQSVAFDWHGVGRSPIGNRSDIENVKIENLQNFYRTWYQPDNAVLLVAGQFDETRTLHWIAQAFGKIPKPKRTLPSFWTVEPAQDGERSFAVRRKGDYQLIGLAYKGPGSLHADMPALTVLDEILGDTPNGRLHKELVVKGKAVQTFAFGMNGVTPGLQVRGAVVKKGEAPEPVRDAMIAVAEGLAEQPPTQEEVERVQRNSANRMEKTLNDAEQVGVVLSEAIALGDWRTFFYQRDAIAKVTPQQVADVARRYFKQSNRTIGTFVPTDEPDRVLVSAAPGVDAVLANYTPKAAVKAGEVFVATPDNINARTTLETIGGLKVALLPKATRGQTVAVQLKLHWGDEKSWFGKRMVSTLTERMLLRGTSKYTREQLADEMQKLKITGNMYAFQTTREHLPAAMRLMAHVLKEANFPAADFEQLHKLTAVEIEAERGDPSSVAARGVGVHLSHYKKGDVRAEMTIDEELEALRAVKREDVVAFHRDFYGASRGELAVVGDFEAADVRKLTQELYGNWTSKTPYQRVPLAYADVKPAVQKVDMPDKENASYAAGMNLDVRTDDPDYAALQVASYIFGNGGLKSRLMDRLRQKDGLSYGGMAYIWAVDQDRYGRFAINAIGAPQNMAKVEAAVRDELQKAVAQGFTAEEVADARKGLLERAVQERSQDTAVARKWTERRYLDRDFAWDQALEAKLAGVTAEQASAAFRKAVDPAKLVVVIAADRAKATAAGAP</sequence>
<dbReference type="Pfam" id="PF05193">
    <property type="entry name" value="Peptidase_M16_C"/>
    <property type="match status" value="2"/>
</dbReference>
<feature type="domain" description="Peptidase M16 C-terminal" evidence="3">
    <location>
        <begin position="672"/>
        <end position="852"/>
    </location>
</feature>
<evidence type="ECO:0000313" key="4">
    <source>
        <dbReference type="EMBL" id="GGB96410.1"/>
    </source>
</evidence>